<dbReference type="EMBL" id="PUHZ01000004">
    <property type="protein sequence ID" value="PQO47621.1"/>
    <property type="molecule type" value="Genomic_DNA"/>
</dbReference>
<reference evidence="3 4" key="1">
    <citation type="submission" date="2018-02" db="EMBL/GenBank/DDBJ databases">
        <title>Comparative genomes isolates from brazilian mangrove.</title>
        <authorList>
            <person name="Araujo J.E."/>
            <person name="Taketani R.G."/>
            <person name="Silva M.C.P."/>
            <person name="Loureco M.V."/>
            <person name="Andreote F.D."/>
        </authorList>
    </citation>
    <scope>NUCLEOTIDE SEQUENCE [LARGE SCALE GENOMIC DNA]</scope>
    <source>
        <strain evidence="3 4">Nap-Phe MGV</strain>
    </source>
</reference>
<name>A0A2S8GTB4_9BACT</name>
<feature type="region of interest" description="Disordered" evidence="1">
    <location>
        <begin position="22"/>
        <end position="43"/>
    </location>
</feature>
<evidence type="ECO:0008006" key="5">
    <source>
        <dbReference type="Google" id="ProtNLM"/>
    </source>
</evidence>
<dbReference type="AlphaFoldDB" id="A0A2S8GTB4"/>
<dbReference type="Proteomes" id="UP000237819">
    <property type="component" value="Unassembled WGS sequence"/>
</dbReference>
<feature type="chain" id="PRO_5015634937" description="DUF1795 domain-containing protein" evidence="2">
    <location>
        <begin position="21"/>
        <end position="222"/>
    </location>
</feature>
<feature type="signal peptide" evidence="2">
    <location>
        <begin position="1"/>
        <end position="20"/>
    </location>
</feature>
<sequence>MIARISLSVCWIIALAGCSADQPTPPSTGGGNSANPDEPELPLTLAPVGIPVPPLDGGRFQTSLPDGWRLLPRRSEYLLGAYEDQPSGIPRILVHVSDSPLDDVVDDETGKVLYKALAAEIGELTFAYPPPKVIEIGSNFYVQYVRPAKFQGQTARQLVLETVRDGRRYKLELFVDKNDLAGKASAVYRLANDAKFGEQSAELPELKPEETPAEAPADGDKS</sequence>
<dbReference type="RefSeq" id="WP_105333882.1">
    <property type="nucleotide sequence ID" value="NZ_PUHZ01000004.1"/>
</dbReference>
<evidence type="ECO:0000256" key="1">
    <source>
        <dbReference type="SAM" id="MobiDB-lite"/>
    </source>
</evidence>
<evidence type="ECO:0000313" key="4">
    <source>
        <dbReference type="Proteomes" id="UP000237819"/>
    </source>
</evidence>
<gene>
    <name evidence="3" type="ORF">C5Y93_02900</name>
</gene>
<dbReference type="PROSITE" id="PS51257">
    <property type="entry name" value="PROKAR_LIPOPROTEIN"/>
    <property type="match status" value="1"/>
</dbReference>
<proteinExistence type="predicted"/>
<keyword evidence="2" id="KW-0732">Signal</keyword>
<comment type="caution">
    <text evidence="3">The sequence shown here is derived from an EMBL/GenBank/DDBJ whole genome shotgun (WGS) entry which is preliminary data.</text>
</comment>
<evidence type="ECO:0000256" key="2">
    <source>
        <dbReference type="SAM" id="SignalP"/>
    </source>
</evidence>
<accession>A0A2S8GTB4</accession>
<feature type="region of interest" description="Disordered" evidence="1">
    <location>
        <begin position="199"/>
        <end position="222"/>
    </location>
</feature>
<organism evidence="3 4">
    <name type="scientific">Blastopirellula marina</name>
    <dbReference type="NCBI Taxonomy" id="124"/>
    <lineage>
        <taxon>Bacteria</taxon>
        <taxon>Pseudomonadati</taxon>
        <taxon>Planctomycetota</taxon>
        <taxon>Planctomycetia</taxon>
        <taxon>Pirellulales</taxon>
        <taxon>Pirellulaceae</taxon>
        <taxon>Blastopirellula</taxon>
    </lineage>
</organism>
<protein>
    <recommendedName>
        <fullName evidence="5">DUF1795 domain-containing protein</fullName>
    </recommendedName>
</protein>
<evidence type="ECO:0000313" key="3">
    <source>
        <dbReference type="EMBL" id="PQO47621.1"/>
    </source>
</evidence>
<dbReference type="OrthoDB" id="284138at2"/>